<dbReference type="Gene3D" id="3.60.15.10">
    <property type="entry name" value="Ribonuclease Z/Hydroxyacylglutathione hydrolase-like"/>
    <property type="match status" value="1"/>
</dbReference>
<accession>A0A848MD97</accession>
<evidence type="ECO:0000256" key="1">
    <source>
        <dbReference type="ARBA" id="ARBA00034221"/>
    </source>
</evidence>
<evidence type="ECO:0000259" key="4">
    <source>
        <dbReference type="SMART" id="SM00849"/>
    </source>
</evidence>
<feature type="domain" description="Metallo-beta-lactamase" evidence="4">
    <location>
        <begin position="28"/>
        <end position="236"/>
    </location>
</feature>
<dbReference type="InterPro" id="IPR050855">
    <property type="entry name" value="NDM-1-like"/>
</dbReference>
<evidence type="ECO:0000256" key="2">
    <source>
        <dbReference type="ARBA" id="ARBA00034301"/>
    </source>
</evidence>
<evidence type="ECO:0000313" key="5">
    <source>
        <dbReference type="EMBL" id="NMO97404.1"/>
    </source>
</evidence>
<dbReference type="EMBL" id="JABBPN010000018">
    <property type="protein sequence ID" value="NMO97404.1"/>
    <property type="molecule type" value="Genomic_DNA"/>
</dbReference>
<name>A0A848MD97_PAELE</name>
<keyword evidence="5" id="KW-0378">Hydrolase</keyword>
<comment type="catalytic activity">
    <reaction evidence="3">
        <text>3',5'-cyclic UMP + H2O = UMP + H(+)</text>
        <dbReference type="Rhea" id="RHEA:70575"/>
        <dbReference type="ChEBI" id="CHEBI:15377"/>
        <dbReference type="ChEBI" id="CHEBI:15378"/>
        <dbReference type="ChEBI" id="CHEBI:57865"/>
        <dbReference type="ChEBI" id="CHEBI:184387"/>
    </reaction>
    <physiologicalReaction direction="left-to-right" evidence="3">
        <dbReference type="Rhea" id="RHEA:70576"/>
    </physiologicalReaction>
</comment>
<organism evidence="5 6">
    <name type="scientific">Paenibacillus lemnae</name>
    <dbReference type="NCBI Taxonomy" id="1330551"/>
    <lineage>
        <taxon>Bacteria</taxon>
        <taxon>Bacillati</taxon>
        <taxon>Bacillota</taxon>
        <taxon>Bacilli</taxon>
        <taxon>Bacillales</taxon>
        <taxon>Paenibacillaceae</taxon>
        <taxon>Paenibacillus</taxon>
    </lineage>
</organism>
<proteinExistence type="predicted"/>
<dbReference type="PANTHER" id="PTHR42951">
    <property type="entry name" value="METALLO-BETA-LACTAMASE DOMAIN-CONTAINING"/>
    <property type="match status" value="1"/>
</dbReference>
<comment type="function">
    <text evidence="2">Counteracts the endogenous Pycsar antiviral defense system. Phosphodiesterase that enables metal-dependent hydrolysis of host cyclic nucleotide Pycsar defense signals such as cCMP and cUMP.</text>
</comment>
<reference evidence="5 6" key="1">
    <citation type="submission" date="2020-04" db="EMBL/GenBank/DDBJ databases">
        <title>Paenibacillus algicola sp. nov., a novel marine bacterium producing alginate lyase.</title>
        <authorList>
            <person name="Huang H."/>
        </authorList>
    </citation>
    <scope>NUCLEOTIDE SEQUENCE [LARGE SCALE GENOMIC DNA]</scope>
    <source>
        <strain evidence="5 6">L7-75</strain>
    </source>
</reference>
<gene>
    <name evidence="5" type="ORF">HII30_16685</name>
</gene>
<dbReference type="SMART" id="SM00849">
    <property type="entry name" value="Lactamase_B"/>
    <property type="match status" value="1"/>
</dbReference>
<keyword evidence="6" id="KW-1185">Reference proteome</keyword>
<dbReference type="RefSeq" id="WP_169506191.1">
    <property type="nucleotide sequence ID" value="NZ_JABBPN010000018.1"/>
</dbReference>
<evidence type="ECO:0000313" key="6">
    <source>
        <dbReference type="Proteomes" id="UP000565468"/>
    </source>
</evidence>
<comment type="caution">
    <text evidence="5">The sequence shown here is derived from an EMBL/GenBank/DDBJ whole genome shotgun (WGS) entry which is preliminary data.</text>
</comment>
<dbReference type="InterPro" id="IPR001279">
    <property type="entry name" value="Metallo-B-lactamas"/>
</dbReference>
<comment type="catalytic activity">
    <reaction evidence="1">
        <text>3',5'-cyclic CMP + H2O = CMP + H(+)</text>
        <dbReference type="Rhea" id="RHEA:72675"/>
        <dbReference type="ChEBI" id="CHEBI:15377"/>
        <dbReference type="ChEBI" id="CHEBI:15378"/>
        <dbReference type="ChEBI" id="CHEBI:58003"/>
        <dbReference type="ChEBI" id="CHEBI:60377"/>
    </reaction>
    <physiologicalReaction direction="left-to-right" evidence="1">
        <dbReference type="Rhea" id="RHEA:72676"/>
    </physiologicalReaction>
</comment>
<dbReference type="InterPro" id="IPR036866">
    <property type="entry name" value="RibonucZ/Hydroxyglut_hydro"/>
</dbReference>
<sequence>MNEHSMLKTGTVETEEVAPDILSLRTVMVNLLMVGDRQAGDWVLVDTGMSKFEDTIVETAEERFGRPPACIILTHGHFDHVGNVKELADRYNIPVFAHQLELPYLTGEADYPPGDPSVGGGMMARLAKAYPNDAIDLGSTVQALNEDGSVPALPEWRWIYTPGHSPGHISLFRERDGALIAGDAFITVKQESALAVVGQKRELHGPPMYFTPDWGAAEESVQKLAALNPKIAVTGHGVSMSGGELQESLHRLATNFKELAVPEQGKYVEDRKK</sequence>
<dbReference type="CDD" id="cd07721">
    <property type="entry name" value="yflN-like_MBL-fold"/>
    <property type="match status" value="1"/>
</dbReference>
<dbReference type="AlphaFoldDB" id="A0A848MD97"/>
<dbReference type="PANTHER" id="PTHR42951:SF17">
    <property type="entry name" value="METALLO-BETA-LACTAMASE DOMAIN-CONTAINING PROTEIN"/>
    <property type="match status" value="1"/>
</dbReference>
<evidence type="ECO:0000256" key="3">
    <source>
        <dbReference type="ARBA" id="ARBA00048505"/>
    </source>
</evidence>
<dbReference type="Proteomes" id="UP000565468">
    <property type="component" value="Unassembled WGS sequence"/>
</dbReference>
<dbReference type="GO" id="GO:0016787">
    <property type="term" value="F:hydrolase activity"/>
    <property type="evidence" value="ECO:0007669"/>
    <property type="project" value="UniProtKB-KW"/>
</dbReference>
<protein>
    <submittedName>
        <fullName evidence="5">MBL fold metallo-hydrolase</fullName>
    </submittedName>
</protein>
<dbReference type="Pfam" id="PF00753">
    <property type="entry name" value="Lactamase_B"/>
    <property type="match status" value="1"/>
</dbReference>
<dbReference type="SUPFAM" id="SSF56281">
    <property type="entry name" value="Metallo-hydrolase/oxidoreductase"/>
    <property type="match status" value="1"/>
</dbReference>